<organism evidence="5 6">
    <name type="scientific">Chondrus crispus</name>
    <name type="common">Carrageen Irish moss</name>
    <name type="synonym">Polymorpha crispa</name>
    <dbReference type="NCBI Taxonomy" id="2769"/>
    <lineage>
        <taxon>Eukaryota</taxon>
        <taxon>Rhodophyta</taxon>
        <taxon>Florideophyceae</taxon>
        <taxon>Rhodymeniophycidae</taxon>
        <taxon>Gigartinales</taxon>
        <taxon>Gigartinaceae</taxon>
        <taxon>Chondrus</taxon>
    </lineage>
</organism>
<evidence type="ECO:0000256" key="1">
    <source>
        <dbReference type="ARBA" id="ARBA00022603"/>
    </source>
</evidence>
<dbReference type="InterPro" id="IPR036464">
    <property type="entry name" value="Rubisco_LSMT_subst-bd_sf"/>
</dbReference>
<keyword evidence="6" id="KW-1185">Reference proteome</keyword>
<proteinExistence type="predicted"/>
<dbReference type="Gene3D" id="3.90.1420.10">
    <property type="entry name" value="Rubisco LSMT, substrate-binding domain"/>
    <property type="match status" value="1"/>
</dbReference>
<dbReference type="Proteomes" id="UP000012073">
    <property type="component" value="Unassembled WGS sequence"/>
</dbReference>
<reference evidence="6" key="1">
    <citation type="journal article" date="2013" name="Proc. Natl. Acad. Sci. U.S.A.">
        <title>Genome structure and metabolic features in the red seaweed Chondrus crispus shed light on evolution of the Archaeplastida.</title>
        <authorList>
            <person name="Collen J."/>
            <person name="Porcel B."/>
            <person name="Carre W."/>
            <person name="Ball S.G."/>
            <person name="Chaparro C."/>
            <person name="Tonon T."/>
            <person name="Barbeyron T."/>
            <person name="Michel G."/>
            <person name="Noel B."/>
            <person name="Valentin K."/>
            <person name="Elias M."/>
            <person name="Artiguenave F."/>
            <person name="Arun A."/>
            <person name="Aury J.M."/>
            <person name="Barbosa-Neto J.F."/>
            <person name="Bothwell J.H."/>
            <person name="Bouget F.Y."/>
            <person name="Brillet L."/>
            <person name="Cabello-Hurtado F."/>
            <person name="Capella-Gutierrez S."/>
            <person name="Charrier B."/>
            <person name="Cladiere L."/>
            <person name="Cock J.M."/>
            <person name="Coelho S.M."/>
            <person name="Colleoni C."/>
            <person name="Czjzek M."/>
            <person name="Da Silva C."/>
            <person name="Delage L."/>
            <person name="Denoeud F."/>
            <person name="Deschamps P."/>
            <person name="Dittami S.M."/>
            <person name="Gabaldon T."/>
            <person name="Gachon C.M."/>
            <person name="Groisillier A."/>
            <person name="Herve C."/>
            <person name="Jabbari K."/>
            <person name="Katinka M."/>
            <person name="Kloareg B."/>
            <person name="Kowalczyk N."/>
            <person name="Labadie K."/>
            <person name="Leblanc C."/>
            <person name="Lopez P.J."/>
            <person name="McLachlan D.H."/>
            <person name="Meslet-Cladiere L."/>
            <person name="Moustafa A."/>
            <person name="Nehr Z."/>
            <person name="Nyvall Collen P."/>
            <person name="Panaud O."/>
            <person name="Partensky F."/>
            <person name="Poulain J."/>
            <person name="Rensing S.A."/>
            <person name="Rousvoal S."/>
            <person name="Samson G."/>
            <person name="Symeonidi A."/>
            <person name="Weissenbach J."/>
            <person name="Zambounis A."/>
            <person name="Wincker P."/>
            <person name="Boyen C."/>
        </authorList>
    </citation>
    <scope>NUCLEOTIDE SEQUENCE [LARGE SCALE GENOMIC DNA]</scope>
    <source>
        <strain evidence="6">cv. Stackhouse</strain>
    </source>
</reference>
<dbReference type="GeneID" id="17324332"/>
<dbReference type="PANTHER" id="PTHR13271">
    <property type="entry name" value="UNCHARACTERIZED PUTATIVE METHYLTRANSFERASE"/>
    <property type="match status" value="1"/>
</dbReference>
<evidence type="ECO:0000256" key="2">
    <source>
        <dbReference type="ARBA" id="ARBA00022679"/>
    </source>
</evidence>
<dbReference type="RefSeq" id="XP_005716618.1">
    <property type="nucleotide sequence ID" value="XM_005716561.1"/>
</dbReference>
<dbReference type="AlphaFoldDB" id="R7QFD6"/>
<gene>
    <name evidence="5" type="ORF">CHC_T00005192001</name>
</gene>
<dbReference type="CDD" id="cd10527">
    <property type="entry name" value="SET_LSMT"/>
    <property type="match status" value="1"/>
</dbReference>
<evidence type="ECO:0000313" key="5">
    <source>
        <dbReference type="EMBL" id="CDF36799.1"/>
    </source>
</evidence>
<dbReference type="GO" id="GO:0032259">
    <property type="term" value="P:methylation"/>
    <property type="evidence" value="ECO:0007669"/>
    <property type="project" value="UniProtKB-KW"/>
</dbReference>
<dbReference type="Gene3D" id="3.90.1410.10">
    <property type="entry name" value="set domain protein methyltransferase, domain 1"/>
    <property type="match status" value="1"/>
</dbReference>
<protein>
    <recommendedName>
        <fullName evidence="4">Rubisco LSMT substrate-binding domain-containing protein</fullName>
    </recommendedName>
</protein>
<dbReference type="Pfam" id="PF09273">
    <property type="entry name" value="Rubis-subs-bind"/>
    <property type="match status" value="1"/>
</dbReference>
<dbReference type="PhylomeDB" id="R7QFD6"/>
<dbReference type="Gramene" id="CDF36799">
    <property type="protein sequence ID" value="CDF36799"/>
    <property type="gene ID" value="CHC_T00005192001"/>
</dbReference>
<keyword evidence="2" id="KW-0808">Transferase</keyword>
<dbReference type="OrthoDB" id="341421at2759"/>
<dbReference type="InterPro" id="IPR015353">
    <property type="entry name" value="Rubisco_LSMT_subst-bd"/>
</dbReference>
<sequence>MRAALPPHRRSLLSRERFDWAMKVVHSRAFSIPPGGFAAGSTRAGLRHRHNAFRGSQNWPSKFALVPVLDMTNHGSGENLANFRYDDHAGCFELVAGPDGYEEGAQVLVSYGELTNDDLYLLYGFVQAGNPYDVFEVEDLVEWVAEHHSVREWNLFDAKLRLLERIGLCYEGRKFHLSVSQIDPDLVAALRILLADVNEFRRARAMIEFEEPRDELSVGGFKREVPQGWFEPLTASNERTVWHRIASKCSRTLEEFPTSIEFDEEMIILHAASSVPSDPVHANSLLFRVEKKRILRAAALLAKEHHIKLDMGSDVIESPEFARPRTDLRADES</sequence>
<dbReference type="EMBL" id="HG001803">
    <property type="protein sequence ID" value="CDF36799.1"/>
    <property type="molecule type" value="Genomic_DNA"/>
</dbReference>
<dbReference type="InterPro" id="IPR046341">
    <property type="entry name" value="SET_dom_sf"/>
</dbReference>
<feature type="domain" description="Rubisco LSMT substrate-binding" evidence="4">
    <location>
        <begin position="155"/>
        <end position="295"/>
    </location>
</feature>
<keyword evidence="1" id="KW-0489">Methyltransferase</keyword>
<dbReference type="KEGG" id="ccp:CHC_T00005192001"/>
<evidence type="ECO:0000259" key="4">
    <source>
        <dbReference type="Pfam" id="PF09273"/>
    </source>
</evidence>
<evidence type="ECO:0000256" key="3">
    <source>
        <dbReference type="ARBA" id="ARBA00022691"/>
    </source>
</evidence>
<evidence type="ECO:0000313" key="6">
    <source>
        <dbReference type="Proteomes" id="UP000012073"/>
    </source>
</evidence>
<accession>R7QFD6</accession>
<dbReference type="InterPro" id="IPR050600">
    <property type="entry name" value="SETD3_SETD6_MTase"/>
</dbReference>
<keyword evidence="3" id="KW-0949">S-adenosyl-L-methionine</keyword>
<dbReference type="SUPFAM" id="SSF81822">
    <property type="entry name" value="RuBisCo LSMT C-terminal, substrate-binding domain"/>
    <property type="match status" value="1"/>
</dbReference>
<dbReference type="SUPFAM" id="SSF82199">
    <property type="entry name" value="SET domain"/>
    <property type="match status" value="1"/>
</dbReference>
<dbReference type="GO" id="GO:0016279">
    <property type="term" value="F:protein-lysine N-methyltransferase activity"/>
    <property type="evidence" value="ECO:0007669"/>
    <property type="project" value="TreeGrafter"/>
</dbReference>
<name>R7QFD6_CHOCR</name>